<dbReference type="PROSITE" id="PS51725">
    <property type="entry name" value="ABM"/>
    <property type="match status" value="1"/>
</dbReference>
<sequence length="1215" mass="134746">MLLTFAWGQEKAELAFGEQALLHNAHFILDRGERVALIGRNGSGKSTLLKVINGEVGLDDGELRMAPGIRIAYLQQEVPEAADLSLFDVIAQGLDPSDADAQSWQTDYKVERILDLLKLPRDQTMGESSGGIRRRAMLGQALVSEPDLLLLDEPTNHLDIESIETLQAHILAADTTMILISHDRAMIDDVATRIVELERGSLTSYPGNYADYLVGRAKAEAEEADANRKFDQHLANEEVWIRQGIKARRTRNEGRVRRLEALRQTRQQRVSKQGNAKLKIDSGEKSGQIVAVLENVSFGYDKPLIRNFSTRITRGDRVAIIGPNGSGKSTLLGLLLGDLQPQQGTVERGTKLQVAFFDQQRSVLNMQETVRNNVSPGSDHVTVGKNTKHIVGYLADFLFPSSYLNMPVAKLSGGEKNRLLMAKLFAQPANLLVLDEPTNDLDMETLELFEELLADYDGTVLLVSHDRKFIDAVATSVIAFEDDNVAEYVGGYSDWQRQRKTTTQKKEQNKPSDTTSSADKTARRPTKLSYKDQRELDRLPETIEKLELRQQQLQDQVVAADFYQGDSDQVKAVLADLADAEAAVEAAYLRWETLSEQSVALGLVTCGLFLSTPALAQCDVNEVGYVASFTVKPGSETGFETAITALADAVNRVEEGVLLYAPYRGPEGKYFMMERYVDEDARAAHGKHPEVTALFPALGEFLAAPPAVDPVRFCLSQHKPLNMFKLASYGAPSMPLSMVSLPLAVYLTPVYADSAGFGLSLGFVGLMLALSRVFDGITDPMVGFYSDRIRTRWGRRKPFILIGTPIFIAGVWLLWIPPFEFSEITVLGFTMNSGYPYLLGVLVLMYVGATIKDVPYSAWGAELAQDYNERTLVMSWKEAFTVTGSLIGAMTPAIIVFWGYTKPTDNVYFLTIALAIVMPFLVLNMLMVVPEYPARETTKRRLPIRESFRYVWANEPYRKLVIIFLFSTIGSAMTNSLSFFFVKHVLLAGDLYGFYLAPYFISQIVAIPLWFKLSAKIGKHRATMVAIFWYALWSCFIPLIAIAPQGWFDAFELGKILSFLPDSWLSGMQSQFEGIPTGKFAFFIGVMILKGSSIGALSALPYAMAADVIDLDSAQTGKSQGGAYFSIWTMTRKLAYALGLVVGTTTATIVGFNSLADPIADPNSWYSLLWLACLYSIVPAIFKFVAVPILWSYPLTEARLREIQREIAAKTIKET</sequence>
<dbReference type="Gene3D" id="1.20.1250.20">
    <property type="entry name" value="MFS general substrate transporter like domains"/>
    <property type="match status" value="2"/>
</dbReference>
<evidence type="ECO:0000256" key="7">
    <source>
        <dbReference type="ARBA" id="ARBA00023125"/>
    </source>
</evidence>
<dbReference type="GO" id="GO:0016887">
    <property type="term" value="F:ATP hydrolysis activity"/>
    <property type="evidence" value="ECO:0007669"/>
    <property type="project" value="InterPro"/>
</dbReference>
<dbReference type="PANTHER" id="PTHR42855">
    <property type="entry name" value="ABC TRANSPORTER ATP-BINDING SUBUNIT"/>
    <property type="match status" value="1"/>
</dbReference>
<dbReference type="Gene3D" id="1.10.287.380">
    <property type="entry name" value="Valyl-tRNA synthetase, C-terminal domain"/>
    <property type="match status" value="1"/>
</dbReference>
<evidence type="ECO:0000259" key="13">
    <source>
        <dbReference type="PROSITE" id="PS51725"/>
    </source>
</evidence>
<dbReference type="InterPro" id="IPR003439">
    <property type="entry name" value="ABC_transporter-like_ATP-bd"/>
</dbReference>
<dbReference type="InterPro" id="IPR007138">
    <property type="entry name" value="ABM_dom"/>
</dbReference>
<feature type="transmembrane region" description="Helical" evidence="11">
    <location>
        <begin position="879"/>
        <end position="901"/>
    </location>
</feature>
<keyword evidence="15" id="KW-1185">Reference proteome</keyword>
<name>A0A812XQH6_9DINO</name>
<dbReference type="Pfam" id="PF03992">
    <property type="entry name" value="ABM"/>
    <property type="match status" value="1"/>
</dbReference>
<dbReference type="PROSITE" id="PS00872">
    <property type="entry name" value="NA_GALACTOSIDE_SYMP"/>
    <property type="match status" value="1"/>
</dbReference>
<dbReference type="OrthoDB" id="6500128at2759"/>
<dbReference type="AlphaFoldDB" id="A0A812XQH6"/>
<feature type="domain" description="ABM" evidence="13">
    <location>
        <begin position="623"/>
        <end position="713"/>
    </location>
</feature>
<keyword evidence="5" id="KW-0378">Hydrolase</keyword>
<dbReference type="Proteomes" id="UP000601435">
    <property type="component" value="Unassembled WGS sequence"/>
</dbReference>
<gene>
    <name evidence="14" type="primary">uup</name>
    <name evidence="14" type="ORF">SNEC2469_LOCUS21429</name>
</gene>
<dbReference type="PROSITE" id="PS50893">
    <property type="entry name" value="ABC_TRANSPORTER_2"/>
    <property type="match status" value="2"/>
</dbReference>
<dbReference type="Pfam" id="PF00005">
    <property type="entry name" value="ABC_tran"/>
    <property type="match status" value="2"/>
</dbReference>
<dbReference type="InterPro" id="IPR018043">
    <property type="entry name" value="Na/Gal_symport_CS"/>
</dbReference>
<accession>A0A812XQH6</accession>
<evidence type="ECO:0000256" key="9">
    <source>
        <dbReference type="ARBA" id="ARBA00061344"/>
    </source>
</evidence>
<feature type="transmembrane region" description="Helical" evidence="11">
    <location>
        <begin position="1134"/>
        <end position="1156"/>
    </location>
</feature>
<dbReference type="HAMAP" id="MF_00848">
    <property type="entry name" value="Uup"/>
    <property type="match status" value="1"/>
</dbReference>
<dbReference type="GO" id="GO:0005524">
    <property type="term" value="F:ATP binding"/>
    <property type="evidence" value="ECO:0007669"/>
    <property type="project" value="UniProtKB-KW"/>
</dbReference>
<dbReference type="Gene3D" id="3.40.50.300">
    <property type="entry name" value="P-loop containing nucleotide triphosphate hydrolases"/>
    <property type="match status" value="2"/>
</dbReference>
<keyword evidence="7" id="KW-0238">DNA-binding</keyword>
<keyword evidence="11" id="KW-0472">Membrane</keyword>
<dbReference type="SUPFAM" id="SSF52540">
    <property type="entry name" value="P-loop containing nucleoside triphosphate hydrolases"/>
    <property type="match status" value="2"/>
</dbReference>
<reference evidence="14" key="1">
    <citation type="submission" date="2021-02" db="EMBL/GenBank/DDBJ databases">
        <authorList>
            <person name="Dougan E. K."/>
            <person name="Rhodes N."/>
            <person name="Thang M."/>
            <person name="Chan C."/>
        </authorList>
    </citation>
    <scope>NUCLEOTIDE SEQUENCE</scope>
</reference>
<dbReference type="Pfam" id="PF13347">
    <property type="entry name" value="MFS_2"/>
    <property type="match status" value="1"/>
</dbReference>
<feature type="domain" description="ABC transporter" evidence="12">
    <location>
        <begin position="278"/>
        <end position="507"/>
    </location>
</feature>
<feature type="transmembrane region" description="Helical" evidence="11">
    <location>
        <begin position="1080"/>
        <end position="1103"/>
    </location>
</feature>
<dbReference type="Gene3D" id="3.30.70.100">
    <property type="match status" value="1"/>
</dbReference>
<feature type="transmembrane region" description="Helical" evidence="11">
    <location>
        <begin position="1023"/>
        <end position="1043"/>
    </location>
</feature>
<dbReference type="GO" id="GO:0003677">
    <property type="term" value="F:DNA binding"/>
    <property type="evidence" value="ECO:0007669"/>
    <property type="project" value="UniProtKB-KW"/>
</dbReference>
<keyword evidence="11" id="KW-0812">Transmembrane</keyword>
<feature type="transmembrane region" description="Helical" evidence="11">
    <location>
        <begin position="907"/>
        <end position="929"/>
    </location>
</feature>
<comment type="similarity">
    <text evidence="9">Belongs to the ABC transporter superfamily. ABCF family. EF3 (TC 3.A.1.121) subfamily.</text>
</comment>
<dbReference type="CDD" id="cd03221">
    <property type="entry name" value="ABCF_EF-3"/>
    <property type="match status" value="2"/>
</dbReference>
<keyword evidence="2" id="KW-0677">Repeat</keyword>
<dbReference type="PROSITE" id="PS00211">
    <property type="entry name" value="ABC_TRANSPORTER_1"/>
    <property type="match status" value="1"/>
</dbReference>
<organism evidence="14 15">
    <name type="scientific">Symbiodinium necroappetens</name>
    <dbReference type="NCBI Taxonomy" id="1628268"/>
    <lineage>
        <taxon>Eukaryota</taxon>
        <taxon>Sar</taxon>
        <taxon>Alveolata</taxon>
        <taxon>Dinophyceae</taxon>
        <taxon>Suessiales</taxon>
        <taxon>Symbiodiniaceae</taxon>
        <taxon>Symbiodinium</taxon>
    </lineage>
</organism>
<dbReference type="InterPro" id="IPR037118">
    <property type="entry name" value="Val-tRNA_synth_C_sf"/>
</dbReference>
<dbReference type="FunFam" id="3.40.50.300:FF:000011">
    <property type="entry name" value="Putative ABC transporter ATP-binding component"/>
    <property type="match status" value="1"/>
</dbReference>
<dbReference type="EMBL" id="CAJNJA010037918">
    <property type="protein sequence ID" value="CAE7741161.1"/>
    <property type="molecule type" value="Genomic_DNA"/>
</dbReference>
<dbReference type="InterPro" id="IPR032524">
    <property type="entry name" value="ABC_tran_C"/>
</dbReference>
<keyword evidence="8" id="KW-0234">DNA repair</keyword>
<dbReference type="InterPro" id="IPR003593">
    <property type="entry name" value="AAA+_ATPase"/>
</dbReference>
<feature type="transmembrane region" description="Helical" evidence="11">
    <location>
        <begin position="992"/>
        <end position="1011"/>
    </location>
</feature>
<dbReference type="FunFam" id="3.40.50.300:FF:000309">
    <property type="entry name" value="ABC transporter ATP-binding protein"/>
    <property type="match status" value="1"/>
</dbReference>
<keyword evidence="4" id="KW-0227">DNA damage</keyword>
<dbReference type="Pfam" id="PF16326">
    <property type="entry name" value="ABC_tran_CTD"/>
    <property type="match status" value="1"/>
</dbReference>
<keyword evidence="1" id="KW-0963">Cytoplasm</keyword>
<evidence type="ECO:0000256" key="8">
    <source>
        <dbReference type="ARBA" id="ARBA00023204"/>
    </source>
</evidence>
<evidence type="ECO:0000256" key="6">
    <source>
        <dbReference type="ARBA" id="ARBA00022840"/>
    </source>
</evidence>
<protein>
    <submittedName>
        <fullName evidence="14">Uup protein</fullName>
    </submittedName>
</protein>
<dbReference type="InterPro" id="IPR036259">
    <property type="entry name" value="MFS_trans_sf"/>
</dbReference>
<feature type="transmembrane region" description="Helical" evidence="11">
    <location>
        <begin position="960"/>
        <end position="980"/>
    </location>
</feature>
<evidence type="ECO:0000256" key="11">
    <source>
        <dbReference type="SAM" id="Phobius"/>
    </source>
</evidence>
<dbReference type="InterPro" id="IPR027417">
    <property type="entry name" value="P-loop_NTPase"/>
</dbReference>
<evidence type="ECO:0000256" key="2">
    <source>
        <dbReference type="ARBA" id="ARBA00022737"/>
    </source>
</evidence>
<evidence type="ECO:0000313" key="15">
    <source>
        <dbReference type="Proteomes" id="UP000601435"/>
    </source>
</evidence>
<evidence type="ECO:0000256" key="5">
    <source>
        <dbReference type="ARBA" id="ARBA00022801"/>
    </source>
</evidence>
<dbReference type="GO" id="GO:0006281">
    <property type="term" value="P:DNA repair"/>
    <property type="evidence" value="ECO:0007669"/>
    <property type="project" value="UniProtKB-KW"/>
</dbReference>
<evidence type="ECO:0000256" key="4">
    <source>
        <dbReference type="ARBA" id="ARBA00022763"/>
    </source>
</evidence>
<keyword evidence="11" id="KW-1133">Transmembrane helix</keyword>
<dbReference type="SUPFAM" id="SSF54909">
    <property type="entry name" value="Dimeric alpha+beta barrel"/>
    <property type="match status" value="1"/>
</dbReference>
<evidence type="ECO:0000256" key="1">
    <source>
        <dbReference type="ARBA" id="ARBA00022490"/>
    </source>
</evidence>
<dbReference type="SUPFAM" id="SSF103473">
    <property type="entry name" value="MFS general substrate transporter"/>
    <property type="match status" value="1"/>
</dbReference>
<evidence type="ECO:0000256" key="3">
    <source>
        <dbReference type="ARBA" id="ARBA00022741"/>
    </source>
</evidence>
<dbReference type="PANTHER" id="PTHR42855:SF1">
    <property type="entry name" value="ABC TRANSPORTER DOMAIN-CONTAINING PROTEIN"/>
    <property type="match status" value="1"/>
</dbReference>
<keyword evidence="6" id="KW-0067">ATP-binding</keyword>
<feature type="domain" description="ABC transporter" evidence="12">
    <location>
        <begin position="6"/>
        <end position="224"/>
    </location>
</feature>
<evidence type="ECO:0000256" key="10">
    <source>
        <dbReference type="SAM" id="MobiDB-lite"/>
    </source>
</evidence>
<dbReference type="Pfam" id="PF12848">
    <property type="entry name" value="ABC_tran_Xtn"/>
    <property type="match status" value="1"/>
</dbReference>
<dbReference type="GO" id="GO:0022857">
    <property type="term" value="F:transmembrane transporter activity"/>
    <property type="evidence" value="ECO:0007669"/>
    <property type="project" value="InterPro"/>
</dbReference>
<proteinExistence type="inferred from homology"/>
<keyword evidence="3" id="KW-0547">Nucleotide-binding</keyword>
<comment type="caution">
    <text evidence="14">The sequence shown here is derived from an EMBL/GenBank/DDBJ whole genome shotgun (WGS) entry which is preliminary data.</text>
</comment>
<dbReference type="GO" id="GO:0006814">
    <property type="term" value="P:sodium ion transport"/>
    <property type="evidence" value="ECO:0007669"/>
    <property type="project" value="InterPro"/>
</dbReference>
<dbReference type="InterPro" id="IPR011008">
    <property type="entry name" value="Dimeric_a/b-barrel"/>
</dbReference>
<dbReference type="InterPro" id="IPR051309">
    <property type="entry name" value="ABCF_ATPase"/>
</dbReference>
<dbReference type="CDD" id="cd17332">
    <property type="entry name" value="MFS_MelB_like"/>
    <property type="match status" value="1"/>
</dbReference>
<dbReference type="GO" id="GO:0016020">
    <property type="term" value="C:membrane"/>
    <property type="evidence" value="ECO:0007669"/>
    <property type="project" value="InterPro"/>
</dbReference>
<feature type="region of interest" description="Disordered" evidence="10">
    <location>
        <begin position="498"/>
        <end position="534"/>
    </location>
</feature>
<evidence type="ECO:0000259" key="12">
    <source>
        <dbReference type="PROSITE" id="PS50893"/>
    </source>
</evidence>
<dbReference type="InterPro" id="IPR032781">
    <property type="entry name" value="ABC_tran_Xtn"/>
</dbReference>
<dbReference type="InterPro" id="IPR043686">
    <property type="entry name" value="Uup"/>
</dbReference>
<feature type="transmembrane region" description="Helical" evidence="11">
    <location>
        <begin position="1168"/>
        <end position="1191"/>
    </location>
</feature>
<dbReference type="InterPro" id="IPR017871">
    <property type="entry name" value="ABC_transporter-like_CS"/>
</dbReference>
<feature type="transmembrane region" description="Helical" evidence="11">
    <location>
        <begin position="799"/>
        <end position="817"/>
    </location>
</feature>
<dbReference type="SMART" id="SM00382">
    <property type="entry name" value="AAA"/>
    <property type="match status" value="2"/>
</dbReference>
<evidence type="ECO:0000313" key="14">
    <source>
        <dbReference type="EMBL" id="CAE7741161.1"/>
    </source>
</evidence>
<feature type="transmembrane region" description="Helical" evidence="11">
    <location>
        <begin position="837"/>
        <end position="859"/>
    </location>
</feature>